<dbReference type="InterPro" id="IPR036599">
    <property type="entry name" value="DNA_ligase_N_sf"/>
</dbReference>
<dbReference type="InterPro" id="IPR029710">
    <property type="entry name" value="LIG4"/>
</dbReference>
<dbReference type="Gene3D" id="2.40.50.140">
    <property type="entry name" value="Nucleic acid-binding proteins"/>
    <property type="match status" value="1"/>
</dbReference>
<dbReference type="GO" id="GO:0005958">
    <property type="term" value="C:DNA-dependent protein kinase-DNA ligase 4 complex"/>
    <property type="evidence" value="ECO:0007669"/>
    <property type="project" value="TreeGrafter"/>
</dbReference>
<dbReference type="InterPro" id="IPR021536">
    <property type="entry name" value="DNA_ligase_IV_dom"/>
</dbReference>
<dbReference type="Pfam" id="PF11411">
    <property type="entry name" value="DNA_ligase_IV"/>
    <property type="match status" value="1"/>
</dbReference>
<dbReference type="InterPro" id="IPR016059">
    <property type="entry name" value="DNA_ligase_ATP-dep_CS"/>
</dbReference>
<dbReference type="GO" id="GO:0005524">
    <property type="term" value="F:ATP binding"/>
    <property type="evidence" value="ECO:0007669"/>
    <property type="project" value="UniProtKB-KW"/>
</dbReference>
<feature type="domain" description="BRCT" evidence="21">
    <location>
        <begin position="807"/>
        <end position="887"/>
    </location>
</feature>
<dbReference type="CDD" id="cd07968">
    <property type="entry name" value="OBF_DNA_ligase_IV"/>
    <property type="match status" value="1"/>
</dbReference>
<comment type="similarity">
    <text evidence="3 18">Belongs to the ATP-dependent DNA ligase family.</text>
</comment>
<keyword evidence="5" id="KW-0132">Cell division</keyword>
<dbReference type="SUPFAM" id="SSF52113">
    <property type="entry name" value="BRCT domain"/>
    <property type="match status" value="2"/>
</dbReference>
<dbReference type="FunFam" id="1.10.3260.10:FF:000003">
    <property type="entry name" value="DNA ligase"/>
    <property type="match status" value="1"/>
</dbReference>
<dbReference type="Proteomes" id="UP000308365">
    <property type="component" value="Unassembled WGS sequence"/>
</dbReference>
<evidence type="ECO:0000256" key="2">
    <source>
        <dbReference type="ARBA" id="ARBA00004123"/>
    </source>
</evidence>
<dbReference type="SUPFAM" id="SSF56091">
    <property type="entry name" value="DNA ligase/mRNA capping enzyme, catalytic domain"/>
    <property type="match status" value="1"/>
</dbReference>
<evidence type="ECO:0000256" key="19">
    <source>
        <dbReference type="SAM" id="MobiDB-lite"/>
    </source>
</evidence>
<dbReference type="GO" id="GO:0071897">
    <property type="term" value="P:DNA biosynthetic process"/>
    <property type="evidence" value="ECO:0007669"/>
    <property type="project" value="InterPro"/>
</dbReference>
<dbReference type="Pfam" id="PF04679">
    <property type="entry name" value="DNA_ligase_A_C"/>
    <property type="match status" value="1"/>
</dbReference>
<keyword evidence="7" id="KW-0677">Repeat</keyword>
<dbReference type="SMART" id="SM00292">
    <property type="entry name" value="BRCT"/>
    <property type="match status" value="2"/>
</dbReference>
<comment type="subcellular location">
    <subcellularLocation>
        <location evidence="2">Nucleus</location>
    </subcellularLocation>
</comment>
<dbReference type="Pfam" id="PF04675">
    <property type="entry name" value="DNA_ligase_A_N"/>
    <property type="match status" value="1"/>
</dbReference>
<dbReference type="PROSITE" id="PS00697">
    <property type="entry name" value="DNA_LIGASE_A1"/>
    <property type="match status" value="1"/>
</dbReference>
<dbReference type="PROSITE" id="PS00333">
    <property type="entry name" value="DNA_LIGASE_A2"/>
    <property type="match status" value="1"/>
</dbReference>
<dbReference type="PANTHER" id="PTHR45997">
    <property type="entry name" value="DNA LIGASE 4"/>
    <property type="match status" value="1"/>
</dbReference>
<dbReference type="GO" id="GO:0003910">
    <property type="term" value="F:DNA ligase (ATP) activity"/>
    <property type="evidence" value="ECO:0007669"/>
    <property type="project" value="UniProtKB-EC"/>
</dbReference>
<dbReference type="FunFam" id="3.30.470.30:FF:000008">
    <property type="entry name" value="DNA ligase"/>
    <property type="match status" value="1"/>
</dbReference>
<protein>
    <recommendedName>
        <fullName evidence="17">DNA ligase</fullName>
        <ecNumber evidence="17">6.5.1.1</ecNumber>
    </recommendedName>
</protein>
<dbReference type="CDD" id="cd07903">
    <property type="entry name" value="Adenylation_DNA_ligase_IV"/>
    <property type="match status" value="1"/>
</dbReference>
<evidence type="ECO:0000256" key="6">
    <source>
        <dbReference type="ARBA" id="ARBA00022723"/>
    </source>
</evidence>
<keyword evidence="8 17" id="KW-0547">Nucleotide-binding</keyword>
<dbReference type="PROSITE" id="PS50160">
    <property type="entry name" value="DNA_LIGASE_A3"/>
    <property type="match status" value="1"/>
</dbReference>
<organism evidence="22 23">
    <name type="scientific">Monodon monoceros</name>
    <name type="common">Narwhal</name>
    <name type="synonym">Ceratodon monodon</name>
    <dbReference type="NCBI Taxonomy" id="40151"/>
    <lineage>
        <taxon>Eukaryota</taxon>
        <taxon>Metazoa</taxon>
        <taxon>Chordata</taxon>
        <taxon>Craniata</taxon>
        <taxon>Vertebrata</taxon>
        <taxon>Euteleostomi</taxon>
        <taxon>Mammalia</taxon>
        <taxon>Eutheria</taxon>
        <taxon>Laurasiatheria</taxon>
        <taxon>Artiodactyla</taxon>
        <taxon>Whippomorpha</taxon>
        <taxon>Cetacea</taxon>
        <taxon>Odontoceti</taxon>
        <taxon>Monodontidae</taxon>
        <taxon>Monodon</taxon>
    </lineage>
</organism>
<evidence type="ECO:0000256" key="13">
    <source>
        <dbReference type="ARBA" id="ARBA00023204"/>
    </source>
</evidence>
<dbReference type="EMBL" id="RWIC01000007">
    <property type="protein sequence ID" value="TKC53328.1"/>
    <property type="molecule type" value="Genomic_DNA"/>
</dbReference>
<dbReference type="GO" id="GO:0006297">
    <property type="term" value="P:nucleotide-excision repair, DNA gap filling"/>
    <property type="evidence" value="ECO:0007669"/>
    <property type="project" value="TreeGrafter"/>
</dbReference>
<dbReference type="CDD" id="cd17722">
    <property type="entry name" value="BRCT_DNA_ligase_IV_rpt1"/>
    <property type="match status" value="1"/>
</dbReference>
<dbReference type="Pfam" id="PF01068">
    <property type="entry name" value="DNA_ligase_A_M"/>
    <property type="match status" value="1"/>
</dbReference>
<dbReference type="Gene3D" id="3.30.470.30">
    <property type="entry name" value="DNA ligase/mRNA capping enzyme"/>
    <property type="match status" value="1"/>
</dbReference>
<evidence type="ECO:0000256" key="15">
    <source>
        <dbReference type="ARBA" id="ARBA00023306"/>
    </source>
</evidence>
<comment type="cofactor">
    <cofactor evidence="1">
        <name>Mg(2+)</name>
        <dbReference type="ChEBI" id="CHEBI:18420"/>
    </cofactor>
</comment>
<dbReference type="Gene3D" id="3.40.50.10190">
    <property type="entry name" value="BRCT domain"/>
    <property type="match status" value="2"/>
</dbReference>
<evidence type="ECO:0000313" key="22">
    <source>
        <dbReference type="EMBL" id="TKC53328.1"/>
    </source>
</evidence>
<evidence type="ECO:0000256" key="7">
    <source>
        <dbReference type="ARBA" id="ARBA00022737"/>
    </source>
</evidence>
<evidence type="ECO:0000313" key="23">
    <source>
        <dbReference type="Proteomes" id="UP000308365"/>
    </source>
</evidence>
<dbReference type="InterPro" id="IPR036420">
    <property type="entry name" value="BRCT_dom_sf"/>
</dbReference>
<dbReference type="InterPro" id="IPR012309">
    <property type="entry name" value="DNA_ligase_ATP-dep_C"/>
</dbReference>
<gene>
    <name evidence="22" type="ORF">EI555_017910</name>
</gene>
<evidence type="ECO:0000259" key="20">
    <source>
        <dbReference type="PROSITE" id="PS50160"/>
    </source>
</evidence>
<feature type="region of interest" description="Disordered" evidence="19">
    <location>
        <begin position="989"/>
        <end position="1016"/>
    </location>
</feature>
<dbReference type="InterPro" id="IPR012308">
    <property type="entry name" value="DNA_ligase_ATP-dep_N"/>
</dbReference>
<dbReference type="SUPFAM" id="SSF50249">
    <property type="entry name" value="Nucleic acid-binding proteins"/>
    <property type="match status" value="1"/>
</dbReference>
<dbReference type="PROSITE" id="PS50172">
    <property type="entry name" value="BRCT"/>
    <property type="match status" value="2"/>
</dbReference>
<evidence type="ECO:0000256" key="11">
    <source>
        <dbReference type="ARBA" id="ARBA00022842"/>
    </source>
</evidence>
<evidence type="ECO:0000259" key="21">
    <source>
        <dbReference type="PROSITE" id="PS50172"/>
    </source>
</evidence>
<dbReference type="Pfam" id="PF00533">
    <property type="entry name" value="BRCT"/>
    <property type="match status" value="1"/>
</dbReference>
<feature type="compositionally biased region" description="Low complexity" evidence="19">
    <location>
        <begin position="993"/>
        <end position="1010"/>
    </location>
</feature>
<dbReference type="FunFam" id="3.40.50.10190:FF:000027">
    <property type="entry name" value="DNA ligase"/>
    <property type="match status" value="1"/>
</dbReference>
<dbReference type="InterPro" id="IPR012340">
    <property type="entry name" value="NA-bd_OB-fold"/>
</dbReference>
<dbReference type="NCBIfam" id="TIGR00574">
    <property type="entry name" value="dnl1"/>
    <property type="match status" value="1"/>
</dbReference>
<evidence type="ECO:0000256" key="10">
    <source>
        <dbReference type="ARBA" id="ARBA00022840"/>
    </source>
</evidence>
<evidence type="ECO:0000256" key="18">
    <source>
        <dbReference type="RuleBase" id="RU004196"/>
    </source>
</evidence>
<keyword evidence="13 17" id="KW-0234">DNA repair</keyword>
<feature type="domain" description="BRCT" evidence="21">
    <location>
        <begin position="647"/>
        <end position="736"/>
    </location>
</feature>
<keyword evidence="15" id="KW-0131">Cell cycle</keyword>
<evidence type="ECO:0000256" key="9">
    <source>
        <dbReference type="ARBA" id="ARBA00022763"/>
    </source>
</evidence>
<comment type="catalytic activity">
    <reaction evidence="16 17">
        <text>ATP + (deoxyribonucleotide)n-3'-hydroxyl + 5'-phospho-(deoxyribonucleotide)m = (deoxyribonucleotide)n+m + AMP + diphosphate.</text>
        <dbReference type="EC" id="6.5.1.1"/>
    </reaction>
</comment>
<dbReference type="PANTHER" id="PTHR45997:SF1">
    <property type="entry name" value="DNA LIGASE 4"/>
    <property type="match status" value="1"/>
</dbReference>
<dbReference type="InterPro" id="IPR044125">
    <property type="entry name" value="Adenylation_DNA_ligase_IV"/>
</dbReference>
<dbReference type="GO" id="GO:0051301">
    <property type="term" value="P:cell division"/>
    <property type="evidence" value="ECO:0007669"/>
    <property type="project" value="UniProtKB-KW"/>
</dbReference>
<comment type="caution">
    <text evidence="22">The sequence shown here is derived from an EMBL/GenBank/DDBJ whole genome shotgun (WGS) entry which is preliminary data.</text>
</comment>
<proteinExistence type="inferred from homology"/>
<dbReference type="SUPFAM" id="SSF117018">
    <property type="entry name" value="ATP-dependent DNA ligase DNA-binding domain"/>
    <property type="match status" value="1"/>
</dbReference>
<dbReference type="GO" id="GO:0006303">
    <property type="term" value="P:double-strand break repair via nonhomologous end joining"/>
    <property type="evidence" value="ECO:0007669"/>
    <property type="project" value="TreeGrafter"/>
</dbReference>
<dbReference type="InterPro" id="IPR012310">
    <property type="entry name" value="DNA_ligase_ATP-dep_cent"/>
</dbReference>
<dbReference type="GO" id="GO:0003677">
    <property type="term" value="F:DNA binding"/>
    <property type="evidence" value="ECO:0007669"/>
    <property type="project" value="InterPro"/>
</dbReference>
<evidence type="ECO:0000256" key="8">
    <source>
        <dbReference type="ARBA" id="ARBA00022741"/>
    </source>
</evidence>
<keyword evidence="14" id="KW-0539">Nucleus</keyword>
<evidence type="ECO:0000256" key="17">
    <source>
        <dbReference type="RuleBase" id="RU000617"/>
    </source>
</evidence>
<dbReference type="Gene3D" id="1.10.3260.10">
    <property type="entry name" value="DNA ligase, ATP-dependent, N-terminal domain"/>
    <property type="match status" value="1"/>
</dbReference>
<evidence type="ECO:0000256" key="4">
    <source>
        <dbReference type="ARBA" id="ARBA00022598"/>
    </source>
</evidence>
<keyword evidence="10 17" id="KW-0067">ATP-binding</keyword>
<accession>A0A4U1FSX2</accession>
<evidence type="ECO:0000256" key="1">
    <source>
        <dbReference type="ARBA" id="ARBA00001946"/>
    </source>
</evidence>
<keyword evidence="11" id="KW-0460">Magnesium</keyword>
<name>A0A4U1FSX2_MONMO</name>
<dbReference type="GO" id="GO:0032807">
    <property type="term" value="C:DNA ligase IV complex"/>
    <property type="evidence" value="ECO:0007669"/>
    <property type="project" value="TreeGrafter"/>
</dbReference>
<keyword evidence="4 17" id="KW-0436">Ligase</keyword>
<dbReference type="InterPro" id="IPR000977">
    <property type="entry name" value="DNA_ligase_ATP-dep"/>
</dbReference>
<keyword evidence="12 17" id="KW-0233">DNA recombination</keyword>
<evidence type="ECO:0000256" key="16">
    <source>
        <dbReference type="ARBA" id="ARBA00034003"/>
    </source>
</evidence>
<reference evidence="23" key="1">
    <citation type="journal article" date="2019" name="IScience">
        <title>Narwhal Genome Reveals Long-Term Low Genetic Diversity despite Current Large Abundance Size.</title>
        <authorList>
            <person name="Westbury M.V."/>
            <person name="Petersen B."/>
            <person name="Garde E."/>
            <person name="Heide-Jorgensen M.P."/>
            <person name="Lorenzen E.D."/>
        </authorList>
    </citation>
    <scope>NUCLEOTIDE SEQUENCE [LARGE SCALE GENOMIC DNA]</scope>
</reference>
<evidence type="ECO:0000256" key="3">
    <source>
        <dbReference type="ARBA" id="ARBA00007572"/>
    </source>
</evidence>
<keyword evidence="6" id="KW-0479">Metal-binding</keyword>
<dbReference type="InterPro" id="IPR001357">
    <property type="entry name" value="BRCT_dom"/>
</dbReference>
<evidence type="ECO:0000256" key="14">
    <source>
        <dbReference type="ARBA" id="ARBA00023242"/>
    </source>
</evidence>
<feature type="region of interest" description="Disordered" evidence="19">
    <location>
        <begin position="1040"/>
        <end position="1066"/>
    </location>
</feature>
<dbReference type="FunFam" id="2.40.50.140:FF:000150">
    <property type="entry name" value="DNA ligase"/>
    <property type="match status" value="1"/>
</dbReference>
<dbReference type="CDD" id="cd17717">
    <property type="entry name" value="BRCT_DNA_ligase_IV_rpt2"/>
    <property type="match status" value="1"/>
</dbReference>
<sequence>MGRIPSGGLYDLCSTLERIQKSKGRAEKIRHFKEFLDSWRKFHDALHKNQKDVTDSFYPAMRLILPQLERERMAYGIKETMLAKLYIELLNLPREGKDAPKLLNYRTPTGTRGDAGDFAMIAYFVLKPRCLQKGSLTIQQVNDLLDSIANNNSAQRKDLVKKSLLQLITQSSALEQKWLIRMILKDLKLGFTQQTVFAVFHNDAAELHNVTTDLEKVCRQLHDPSVGLSDISITLFSAFKPMLASIADIERIEKDMKHQSFYIETKLDGERMQMHKDGDVYRYFSRNGYNYEDQFGSSPQEGSLTPFIHNAFKTDVQNCILDGEMMAYNPNTQTFMQKGSKFDIKRMVEDSDLHTCYCVFDVLMVNDKKLGQETLRKRYEILNSVFTPIPGRIEIVQKTQAHTKKEVIDALNEAIDKREEGIMIKHPLSIYKPDKRGEGWLKIKPEYVNGLMDELDILIVGGYWGKGSRGGMMSHFLCAVSEKPPPGEKPSVFHTLCRIGSGYTMKELYDLGLKLAQHWKPFHRKAPPSCILCGTEKPEVYIEPWNSVIVQVKAAEIVPSGMYKTGCTLRFPRIENIRENKEWHECTSLEDLEQLRGKASGKLASKHLYVGDDDEPQEKKRKAAPKMKKVIGIIEHLKAPNLSNINKVSNIFEDVEFCVMSGTKSHPKPDLENRIAEFGGYVVQNPGPDTYCVIAGCENIRVKNIISSDKHDVVKPEWLLECLETKSCVPWQPRFMIHMCPSTKQHFAREYDCYGDSYFVDTDWNQLKEVFSGIKNAGEQTPREMDPVIADLEHRYSWDNTPLSMFRHHTVFLDLYTVINDLSTKIEGARLAVTALELQFHGAKVVSCLAEGVSHVIIGEDQSRVADFKAFRRTLKRKFKILQERWVNGKCIGNSKEAFVSTEESSKELQPMPENLDFGVSSNSLCRTCRFCFYEKLYESTTKTSATYPWNSPMCRKDSSSAYDSTEEGVLLSDHLWFCAEAKLTRTRDKEQQQQQQRQQRQRQQQQQRQQRQEPSWPALLASMGESSPAAQAHRLLAASSSPTLPPSPGDGGGGKGSRGRNNRGKAFILGNSAKPVWRLETCYPQGASSGQCFTVESADAVCAGNWSRGLAAAGEEQQVRGTHPTPLWNLSDFYLSFCNSYTLWELFSGLSSPNTLNCSLDVVLKEGGEMTTCRQCVEAYQDYDHHAQEKYEEFESVLHKYLQSEEYSVKSCPEDCKG</sequence>
<evidence type="ECO:0000256" key="5">
    <source>
        <dbReference type="ARBA" id="ARBA00022618"/>
    </source>
</evidence>
<dbReference type="AlphaFoldDB" id="A0A4U1FSX2"/>
<dbReference type="GO" id="GO:0046872">
    <property type="term" value="F:metal ion binding"/>
    <property type="evidence" value="ECO:0007669"/>
    <property type="project" value="UniProtKB-KW"/>
</dbReference>
<evidence type="ECO:0000256" key="12">
    <source>
        <dbReference type="ARBA" id="ARBA00023172"/>
    </source>
</evidence>
<feature type="domain" description="ATP-dependent DNA ligase family profile" evidence="20">
    <location>
        <begin position="348"/>
        <end position="482"/>
    </location>
</feature>
<keyword evidence="9 17" id="KW-0227">DNA damage</keyword>
<dbReference type="Gene3D" id="6.10.250.520">
    <property type="match status" value="1"/>
</dbReference>
<dbReference type="EC" id="6.5.1.1" evidence="17"/>
<dbReference type="GO" id="GO:0033152">
    <property type="term" value="P:immunoglobulin V(D)J recombination"/>
    <property type="evidence" value="ECO:0007669"/>
    <property type="project" value="TreeGrafter"/>
</dbReference>